<reference evidence="1 2" key="1">
    <citation type="journal article" date="2021" name="Elife">
        <title>Chloroplast acquisition without the gene transfer in kleptoplastic sea slugs, Plakobranchus ocellatus.</title>
        <authorList>
            <person name="Maeda T."/>
            <person name="Takahashi S."/>
            <person name="Yoshida T."/>
            <person name="Shimamura S."/>
            <person name="Takaki Y."/>
            <person name="Nagai Y."/>
            <person name="Toyoda A."/>
            <person name="Suzuki Y."/>
            <person name="Arimoto A."/>
            <person name="Ishii H."/>
            <person name="Satoh N."/>
            <person name="Nishiyama T."/>
            <person name="Hasebe M."/>
            <person name="Maruyama T."/>
            <person name="Minagawa J."/>
            <person name="Obokata J."/>
            <person name="Shigenobu S."/>
        </authorList>
    </citation>
    <scope>NUCLEOTIDE SEQUENCE [LARGE SCALE GENOMIC DNA]</scope>
</reference>
<proteinExistence type="predicted"/>
<sequence length="98" mass="10592">MSTTVCSVIEENKYRLLATAAAAAAASGSSPTMAKGLHRPPLDVPVSVANTTQDVMGRHSKTLDRAVQCEFDDIWVSPTGIFHVNRVRHVMLLDNMAL</sequence>
<dbReference type="EMBL" id="BLXT01000512">
    <property type="protein sequence ID" value="GFN77884.1"/>
    <property type="molecule type" value="Genomic_DNA"/>
</dbReference>
<dbReference type="Proteomes" id="UP000735302">
    <property type="component" value="Unassembled WGS sequence"/>
</dbReference>
<dbReference type="AlphaFoldDB" id="A0AAV3Y4A0"/>
<gene>
    <name evidence="1" type="ORF">PoB_000439000</name>
</gene>
<name>A0AAV3Y4A0_9GAST</name>
<evidence type="ECO:0000313" key="2">
    <source>
        <dbReference type="Proteomes" id="UP000735302"/>
    </source>
</evidence>
<organism evidence="1 2">
    <name type="scientific">Plakobranchus ocellatus</name>
    <dbReference type="NCBI Taxonomy" id="259542"/>
    <lineage>
        <taxon>Eukaryota</taxon>
        <taxon>Metazoa</taxon>
        <taxon>Spiralia</taxon>
        <taxon>Lophotrochozoa</taxon>
        <taxon>Mollusca</taxon>
        <taxon>Gastropoda</taxon>
        <taxon>Heterobranchia</taxon>
        <taxon>Euthyneura</taxon>
        <taxon>Panpulmonata</taxon>
        <taxon>Sacoglossa</taxon>
        <taxon>Placobranchoidea</taxon>
        <taxon>Plakobranchidae</taxon>
        <taxon>Plakobranchus</taxon>
    </lineage>
</organism>
<protein>
    <submittedName>
        <fullName evidence="1">Uncharacterized protein</fullName>
    </submittedName>
</protein>
<evidence type="ECO:0000313" key="1">
    <source>
        <dbReference type="EMBL" id="GFN77884.1"/>
    </source>
</evidence>
<keyword evidence="2" id="KW-1185">Reference proteome</keyword>
<accession>A0AAV3Y4A0</accession>
<comment type="caution">
    <text evidence="1">The sequence shown here is derived from an EMBL/GenBank/DDBJ whole genome shotgun (WGS) entry which is preliminary data.</text>
</comment>